<name>A0A4Y7L3N1_PAPSO</name>
<dbReference type="Pfam" id="PF02042">
    <property type="entry name" value="RWP-RK"/>
    <property type="match status" value="1"/>
</dbReference>
<evidence type="ECO:0000313" key="10">
    <source>
        <dbReference type="Proteomes" id="UP000316621"/>
    </source>
</evidence>
<dbReference type="GO" id="GO:0003700">
    <property type="term" value="F:DNA-binding transcription factor activity"/>
    <property type="evidence" value="ECO:0007669"/>
    <property type="project" value="InterPro"/>
</dbReference>
<evidence type="ECO:0000256" key="1">
    <source>
        <dbReference type="ARBA" id="ARBA00004049"/>
    </source>
</evidence>
<dbReference type="STRING" id="3469.A0A4Y7L3N1"/>
<dbReference type="Gramene" id="RZC80163">
    <property type="protein sequence ID" value="RZC80163"/>
    <property type="gene ID" value="C5167_042735"/>
</dbReference>
<sequence>MEFNNQQPFSSSASTSLTDSNPFLFANDLPPFSPDFSNFNYDIWEFPLFPSQRSNSTLLEVPLFESFPIEPLDIPSQDVLPEGFCNIGYGNESSAGVGFGYKEMELGFEERKEVNILRDDSMNTGVQLSSNSSSTTISTNPSYNYEKVMLNMETEAEKGRNVKVMKRCRSSSDIQITDNDTIFAVSSTFLSYETISKYFYMPITQAARELNVGLTLLKKRCRELGIPRWPHRKLMSLQTLIKNVQELEKNQEKAGNGNGRMKIRDAVEVLENQKKLIEEMPGIQLEENTRRLRQACFKANYKKRRLMADQMAMDQHHHQHHFKSESC</sequence>
<organism evidence="9 10">
    <name type="scientific">Papaver somniferum</name>
    <name type="common">Opium poppy</name>
    <dbReference type="NCBI Taxonomy" id="3469"/>
    <lineage>
        <taxon>Eukaryota</taxon>
        <taxon>Viridiplantae</taxon>
        <taxon>Streptophyta</taxon>
        <taxon>Embryophyta</taxon>
        <taxon>Tracheophyta</taxon>
        <taxon>Spermatophyta</taxon>
        <taxon>Magnoliopsida</taxon>
        <taxon>Ranunculales</taxon>
        <taxon>Papaveraceae</taxon>
        <taxon>Papaveroideae</taxon>
        <taxon>Papaver</taxon>
    </lineage>
</organism>
<dbReference type="EMBL" id="CM010724">
    <property type="protein sequence ID" value="RZC80163.1"/>
    <property type="molecule type" value="Genomic_DNA"/>
</dbReference>
<dbReference type="AlphaFoldDB" id="A0A4Y7L3N1"/>
<dbReference type="PANTHER" id="PTHR46373:SF20">
    <property type="entry name" value="PROTEIN RKD1"/>
    <property type="match status" value="1"/>
</dbReference>
<evidence type="ECO:0000256" key="7">
    <source>
        <dbReference type="SAM" id="Coils"/>
    </source>
</evidence>
<protein>
    <recommendedName>
        <fullName evidence="8">RWP-RK domain-containing protein</fullName>
    </recommendedName>
</protein>
<accession>A0A4Y7L3N1</accession>
<gene>
    <name evidence="9" type="ORF">C5167_042735</name>
</gene>
<feature type="coiled-coil region" evidence="7">
    <location>
        <begin position="237"/>
        <end position="280"/>
    </location>
</feature>
<evidence type="ECO:0000313" key="9">
    <source>
        <dbReference type="EMBL" id="RZC80163.1"/>
    </source>
</evidence>
<evidence type="ECO:0000256" key="4">
    <source>
        <dbReference type="ARBA" id="ARBA00023125"/>
    </source>
</evidence>
<dbReference type="OrthoDB" id="6270329at2759"/>
<dbReference type="InterPro" id="IPR003035">
    <property type="entry name" value="RWP-RK_dom"/>
</dbReference>
<keyword evidence="3 7" id="KW-0175">Coiled coil</keyword>
<proteinExistence type="predicted"/>
<feature type="domain" description="RWP-RK" evidence="8">
    <location>
        <begin position="160"/>
        <end position="257"/>
    </location>
</feature>
<comment type="function">
    <text evidence="1">Putative transcription factor.</text>
</comment>
<evidence type="ECO:0000256" key="2">
    <source>
        <dbReference type="ARBA" id="ARBA00023015"/>
    </source>
</evidence>
<keyword evidence="10" id="KW-1185">Reference proteome</keyword>
<keyword evidence="2" id="KW-0805">Transcription regulation</keyword>
<reference evidence="9 10" key="1">
    <citation type="journal article" date="2018" name="Science">
        <title>The opium poppy genome and morphinan production.</title>
        <authorList>
            <person name="Guo L."/>
            <person name="Winzer T."/>
            <person name="Yang X."/>
            <person name="Li Y."/>
            <person name="Ning Z."/>
            <person name="He Z."/>
            <person name="Teodor R."/>
            <person name="Lu Y."/>
            <person name="Bowser T.A."/>
            <person name="Graham I.A."/>
            <person name="Ye K."/>
        </authorList>
    </citation>
    <scope>NUCLEOTIDE SEQUENCE [LARGE SCALE GENOMIC DNA]</scope>
    <source>
        <strain evidence="10">cv. HN1</strain>
        <tissue evidence="9">Leaves</tissue>
    </source>
</reference>
<evidence type="ECO:0000256" key="3">
    <source>
        <dbReference type="ARBA" id="ARBA00023054"/>
    </source>
</evidence>
<evidence type="ECO:0000256" key="5">
    <source>
        <dbReference type="ARBA" id="ARBA00023163"/>
    </source>
</evidence>
<dbReference type="Proteomes" id="UP000316621">
    <property type="component" value="Chromosome 10"/>
</dbReference>
<dbReference type="GO" id="GO:0003677">
    <property type="term" value="F:DNA binding"/>
    <property type="evidence" value="ECO:0007669"/>
    <property type="project" value="UniProtKB-KW"/>
</dbReference>
<evidence type="ECO:0000256" key="6">
    <source>
        <dbReference type="ARBA" id="ARBA00023242"/>
    </source>
</evidence>
<keyword evidence="5" id="KW-0804">Transcription</keyword>
<dbReference type="PANTHER" id="PTHR46373">
    <property type="entry name" value="PROTEIN RKD4"/>
    <property type="match status" value="1"/>
</dbReference>
<dbReference type="PROSITE" id="PS51519">
    <property type="entry name" value="RWP_RK"/>
    <property type="match status" value="1"/>
</dbReference>
<keyword evidence="6" id="KW-0539">Nucleus</keyword>
<keyword evidence="4" id="KW-0238">DNA-binding</keyword>
<dbReference type="InterPro" id="IPR044607">
    <property type="entry name" value="RKD-like"/>
</dbReference>
<evidence type="ECO:0000259" key="8">
    <source>
        <dbReference type="PROSITE" id="PS51519"/>
    </source>
</evidence>